<name>A0A5B1B8E7_MYCSI</name>
<accession>A0A5B1B8E7</accession>
<evidence type="ECO:0000313" key="2">
    <source>
        <dbReference type="EMBL" id="KAA1243554.1"/>
    </source>
</evidence>
<evidence type="ECO:0000259" key="1">
    <source>
        <dbReference type="Pfam" id="PF00934"/>
    </source>
</evidence>
<dbReference type="InterPro" id="IPR038332">
    <property type="entry name" value="PPE_sf"/>
</dbReference>
<dbReference type="SUPFAM" id="SSF140459">
    <property type="entry name" value="PE/PPE dimer-like"/>
    <property type="match status" value="1"/>
</dbReference>
<keyword evidence="3" id="KW-1185">Reference proteome</keyword>
<protein>
    <submittedName>
        <fullName evidence="2">PE family protein</fullName>
    </submittedName>
</protein>
<feature type="non-terminal residue" evidence="2">
    <location>
        <position position="130"/>
    </location>
</feature>
<dbReference type="AlphaFoldDB" id="A0A5B1B8E7"/>
<feature type="domain" description="PE" evidence="1">
    <location>
        <begin position="4"/>
        <end position="94"/>
    </location>
</feature>
<dbReference type="Pfam" id="PF00934">
    <property type="entry name" value="PE"/>
    <property type="match status" value="1"/>
</dbReference>
<dbReference type="RefSeq" id="WP_149656530.1">
    <property type="nucleotide sequence ID" value="NZ_VTZN01000341.1"/>
</dbReference>
<comment type="caution">
    <text evidence="2">The sequence shown here is derived from an EMBL/GenBank/DDBJ whole genome shotgun (WGS) entry which is preliminary data.</text>
</comment>
<reference evidence="2 3" key="1">
    <citation type="submission" date="2019-09" db="EMBL/GenBank/DDBJ databases">
        <title>Report of infection by Mycobacterium simiae a patient suffering from pulmonary tuberculosis.</title>
        <authorList>
            <person name="Mohanty P.S."/>
            <person name="Bansal A.K."/>
            <person name="Singh H."/>
            <person name="Sharma S."/>
            <person name="Patil S.A."/>
            <person name="Upadhaya P."/>
            <person name="Singh P.K."/>
            <person name="Kumar D."/>
            <person name="Kumar S."/>
            <person name="Singh R.K."/>
            <person name="Chaudhary B."/>
        </authorList>
    </citation>
    <scope>NUCLEOTIDE SEQUENCE [LARGE SCALE GENOMIC DNA]</scope>
    <source>
        <strain evidence="2 3">JAL-560-SIM</strain>
    </source>
</reference>
<dbReference type="Gene3D" id="1.10.287.850">
    <property type="entry name" value="HP0062-like domain"/>
    <property type="match status" value="1"/>
</dbReference>
<organism evidence="2 3">
    <name type="scientific">Mycobacterium simiae</name>
    <name type="common">Mycobacterium habana</name>
    <dbReference type="NCBI Taxonomy" id="1784"/>
    <lineage>
        <taxon>Bacteria</taxon>
        <taxon>Bacillati</taxon>
        <taxon>Actinomycetota</taxon>
        <taxon>Actinomycetes</taxon>
        <taxon>Mycobacteriales</taxon>
        <taxon>Mycobacteriaceae</taxon>
        <taxon>Mycobacterium</taxon>
        <taxon>Mycobacterium simiae complex</taxon>
    </lineage>
</organism>
<dbReference type="OrthoDB" id="4752766at2"/>
<proteinExistence type="predicted"/>
<gene>
    <name evidence="2" type="ORF">F0Q45_25555</name>
</gene>
<dbReference type="InterPro" id="IPR000084">
    <property type="entry name" value="PE-PGRS_N"/>
</dbReference>
<dbReference type="EMBL" id="VTZN01000341">
    <property type="protein sequence ID" value="KAA1243554.1"/>
    <property type="molecule type" value="Genomic_DNA"/>
</dbReference>
<sequence>MSFVSATPNAMASVASDLARIGWELSDATATSVGSITTLAAAGGDEVSAAIAAVFGAHGREFEAVTRQAAVFHERFVAALGAGAGMYSGAEALNAGPLRGLVAAINAPTLALVGRPLVGNGVDGAAGTGA</sequence>
<dbReference type="Proteomes" id="UP000324701">
    <property type="component" value="Unassembled WGS sequence"/>
</dbReference>
<evidence type="ECO:0000313" key="3">
    <source>
        <dbReference type="Proteomes" id="UP000324701"/>
    </source>
</evidence>